<keyword evidence="3" id="KW-0862">Zinc</keyword>
<reference evidence="5 6" key="1">
    <citation type="journal article" date="2010" name="Science">
        <title>Genomic comparison of the ants Camponotus floridanus and Harpegnathos saltator.</title>
        <authorList>
            <person name="Bonasio R."/>
            <person name="Zhang G."/>
            <person name="Ye C."/>
            <person name="Mutti N.S."/>
            <person name="Fang X."/>
            <person name="Qin N."/>
            <person name="Donahue G."/>
            <person name="Yang P."/>
            <person name="Li Q."/>
            <person name="Li C."/>
            <person name="Zhang P."/>
            <person name="Huang Z."/>
            <person name="Berger S.L."/>
            <person name="Reinberg D."/>
            <person name="Wang J."/>
            <person name="Liebig J."/>
        </authorList>
    </citation>
    <scope>NUCLEOTIDE SEQUENCE [LARGE SCALE GENOMIC DNA]</scope>
    <source>
        <strain evidence="6">C129</strain>
    </source>
</reference>
<name>E2A2F3_CAMFO</name>
<evidence type="ECO:0000313" key="6">
    <source>
        <dbReference type="Proteomes" id="UP000000311"/>
    </source>
</evidence>
<dbReference type="InterPro" id="IPR003656">
    <property type="entry name" value="Znf_BED"/>
</dbReference>
<protein>
    <recommendedName>
        <fullName evidence="4">BED-type domain-containing protein</fullName>
    </recommendedName>
</protein>
<keyword evidence="6" id="KW-1185">Reference proteome</keyword>
<sequence>MSMWIWNYFTLEGLCKARCSLCDEDYKPRLVTTKNLKDHIEKKKNNDSEHLLAYGKISEILIRASEEMREHLKKDHEIEERNWQGLRADIHLNARNYYDDGQEENGVIKVDICKKCYSEIRAKNAIMFVKHLDAKHHECQIFLSRKHVAELNARVHCTGCPRFEDPDTSLAILVRDKSGVKREKFEGFSELAEIADGISRDDFAQKDFPKEYITPLITRDGKGGVITRESCSFPHGLRFASRFGNAVSSVKRAERM</sequence>
<gene>
    <name evidence="5" type="ORF">EAG_16073</name>
</gene>
<keyword evidence="2" id="KW-0863">Zinc-finger</keyword>
<evidence type="ECO:0000256" key="2">
    <source>
        <dbReference type="ARBA" id="ARBA00022771"/>
    </source>
</evidence>
<feature type="domain" description="BED-type" evidence="4">
    <location>
        <begin position="5"/>
        <end position="43"/>
    </location>
</feature>
<dbReference type="InParanoid" id="E2A2F3"/>
<proteinExistence type="predicted"/>
<accession>E2A2F3</accession>
<evidence type="ECO:0000256" key="1">
    <source>
        <dbReference type="ARBA" id="ARBA00022723"/>
    </source>
</evidence>
<organism evidence="6">
    <name type="scientific">Camponotus floridanus</name>
    <name type="common">Florida carpenter ant</name>
    <dbReference type="NCBI Taxonomy" id="104421"/>
    <lineage>
        <taxon>Eukaryota</taxon>
        <taxon>Metazoa</taxon>
        <taxon>Ecdysozoa</taxon>
        <taxon>Arthropoda</taxon>
        <taxon>Hexapoda</taxon>
        <taxon>Insecta</taxon>
        <taxon>Pterygota</taxon>
        <taxon>Neoptera</taxon>
        <taxon>Endopterygota</taxon>
        <taxon>Hymenoptera</taxon>
        <taxon>Apocrita</taxon>
        <taxon>Aculeata</taxon>
        <taxon>Formicoidea</taxon>
        <taxon>Formicidae</taxon>
        <taxon>Formicinae</taxon>
        <taxon>Camponotus</taxon>
    </lineage>
</organism>
<evidence type="ECO:0000259" key="4">
    <source>
        <dbReference type="Pfam" id="PF02892"/>
    </source>
</evidence>
<evidence type="ECO:0000256" key="3">
    <source>
        <dbReference type="ARBA" id="ARBA00022833"/>
    </source>
</evidence>
<evidence type="ECO:0000313" key="5">
    <source>
        <dbReference type="EMBL" id="EFN72356.1"/>
    </source>
</evidence>
<dbReference type="GO" id="GO:0003677">
    <property type="term" value="F:DNA binding"/>
    <property type="evidence" value="ECO:0007669"/>
    <property type="project" value="InterPro"/>
</dbReference>
<dbReference type="GO" id="GO:0008270">
    <property type="term" value="F:zinc ion binding"/>
    <property type="evidence" value="ECO:0007669"/>
    <property type="project" value="UniProtKB-KW"/>
</dbReference>
<dbReference type="AlphaFoldDB" id="E2A2F3"/>
<dbReference type="Proteomes" id="UP000000311">
    <property type="component" value="Unassembled WGS sequence"/>
</dbReference>
<dbReference type="EMBL" id="GL436038">
    <property type="protein sequence ID" value="EFN72356.1"/>
    <property type="molecule type" value="Genomic_DNA"/>
</dbReference>
<dbReference type="Pfam" id="PF02892">
    <property type="entry name" value="zf-BED"/>
    <property type="match status" value="1"/>
</dbReference>
<keyword evidence="1" id="KW-0479">Metal-binding</keyword>